<organism evidence="6 7">
    <name type="scientific">Capsaspora owczarzaki (strain ATCC 30864)</name>
    <dbReference type="NCBI Taxonomy" id="595528"/>
    <lineage>
        <taxon>Eukaryota</taxon>
        <taxon>Filasterea</taxon>
        <taxon>Capsaspora</taxon>
    </lineage>
</organism>
<feature type="region of interest" description="Disordered" evidence="5">
    <location>
        <begin position="1"/>
        <end position="29"/>
    </location>
</feature>
<evidence type="ECO:0000256" key="5">
    <source>
        <dbReference type="SAM" id="MobiDB-lite"/>
    </source>
</evidence>
<dbReference type="eggNOG" id="ENOG502SD5Z">
    <property type="taxonomic scope" value="Eukaryota"/>
</dbReference>
<sequence>MSRSPSTAMATDFGGKFVAGTTTTETQPTLLVAPKPRVRKPKKLTTASRSLRRLADFLANPEAGGAPGVTGSGAGASGGASGFTAAAASAASAGSALEILPPPQQAHQAQQSLDADGPGAGSSGNALPGNRPTVAANAVARRWLSNLRKKANSHGETPDDTGVDSGVDASEANSADEDYGCPILTDLQGRPEWICAAAQFFRQFRLQRIIKESHGRPLSGMVFNRMDAYVPNLIVTSGGHQVNVYDNEHTGTHLDVVSQYANSTAVMTCCCWVAAVDDALAIAGDHEGVTHVISVAKSREIAAIDHGGVGVGAISALSSAPGVVGVVLSSGQIEFRDVAQPHLAPLVVFPEAGACCLAFSSSGAKMAWGMRSGSLMVQDVPAFDRYSGETVTISVSELPSLTAVLGALDSIVFLNDDRLVVKSQTGRINVIDLSGQILARMDWPQGMYATSSIDVSLDGKFLCVGTDFGRILVFDLVHGLLLAELMHKRVRHPIRACSFNAVSSQVLCVTGNGMICRFEHIPPEVWQEWKQIARTGASPVGTRD</sequence>
<feature type="region of interest" description="Disordered" evidence="5">
    <location>
        <begin position="150"/>
        <end position="174"/>
    </location>
</feature>
<dbReference type="InParanoid" id="A0A0D2VPL7"/>
<keyword evidence="4" id="KW-0804">Transcription</keyword>
<gene>
    <name evidence="6" type="ORF">CAOG_003426</name>
</gene>
<evidence type="ECO:0000313" key="7">
    <source>
        <dbReference type="Proteomes" id="UP000008743"/>
    </source>
</evidence>
<dbReference type="InterPro" id="IPR051243">
    <property type="entry name" value="PcG_WD-repeat"/>
</dbReference>
<dbReference type="Gene3D" id="2.130.10.10">
    <property type="entry name" value="YVTN repeat-like/Quinoprotein amine dehydrogenase"/>
    <property type="match status" value="1"/>
</dbReference>
<proteinExistence type="predicted"/>
<name>A0A0D2VPL7_CAPO3</name>
<evidence type="ECO:0000256" key="3">
    <source>
        <dbReference type="ARBA" id="ARBA00023015"/>
    </source>
</evidence>
<dbReference type="PANTHER" id="PTHR10253">
    <property type="entry name" value="POLYCOMB PROTEIN"/>
    <property type="match status" value="1"/>
</dbReference>
<feature type="region of interest" description="Disordered" evidence="5">
    <location>
        <begin position="103"/>
        <end position="132"/>
    </location>
</feature>
<evidence type="ECO:0000256" key="2">
    <source>
        <dbReference type="ARBA" id="ARBA00022737"/>
    </source>
</evidence>
<evidence type="ECO:0000256" key="1">
    <source>
        <dbReference type="ARBA" id="ARBA00022574"/>
    </source>
</evidence>
<dbReference type="Proteomes" id="UP000008743">
    <property type="component" value="Unassembled WGS sequence"/>
</dbReference>
<dbReference type="PhylomeDB" id="A0A0D2VPL7"/>
<dbReference type="SUPFAM" id="SSF50978">
    <property type="entry name" value="WD40 repeat-like"/>
    <property type="match status" value="1"/>
</dbReference>
<protein>
    <submittedName>
        <fullName evidence="6">Uncharacterized protein</fullName>
    </submittedName>
</protein>
<dbReference type="EMBL" id="KE346363">
    <property type="protein sequence ID" value="KJE92452.1"/>
    <property type="molecule type" value="Genomic_DNA"/>
</dbReference>
<reference evidence="7" key="1">
    <citation type="submission" date="2011-02" db="EMBL/GenBank/DDBJ databases">
        <title>The Genome Sequence of Capsaspora owczarzaki ATCC 30864.</title>
        <authorList>
            <person name="Russ C."/>
            <person name="Cuomo C."/>
            <person name="Burger G."/>
            <person name="Gray M.W."/>
            <person name="Holland P.W.H."/>
            <person name="King N."/>
            <person name="Lang F.B.F."/>
            <person name="Roger A.J."/>
            <person name="Ruiz-Trillo I."/>
            <person name="Young S.K."/>
            <person name="Zeng Q."/>
            <person name="Gargeya S."/>
            <person name="Alvarado L."/>
            <person name="Berlin A."/>
            <person name="Chapman S.B."/>
            <person name="Chen Z."/>
            <person name="Freedman E."/>
            <person name="Gellesch M."/>
            <person name="Goldberg J."/>
            <person name="Griggs A."/>
            <person name="Gujja S."/>
            <person name="Heilman E."/>
            <person name="Heiman D."/>
            <person name="Howarth C."/>
            <person name="Mehta T."/>
            <person name="Neiman D."/>
            <person name="Pearson M."/>
            <person name="Roberts A."/>
            <person name="Saif S."/>
            <person name="Shea T."/>
            <person name="Shenoy N."/>
            <person name="Sisk P."/>
            <person name="Stolte C."/>
            <person name="Sykes S."/>
            <person name="White J."/>
            <person name="Yandava C."/>
            <person name="Haas B."/>
            <person name="Nusbaum C."/>
            <person name="Birren B."/>
        </authorList>
    </citation>
    <scope>NUCLEOTIDE SEQUENCE</scope>
    <source>
        <strain evidence="7">ATCC 30864</strain>
    </source>
</reference>
<dbReference type="InterPro" id="IPR015943">
    <property type="entry name" value="WD40/YVTN_repeat-like_dom_sf"/>
</dbReference>
<dbReference type="AlphaFoldDB" id="A0A0D2VPL7"/>
<keyword evidence="1" id="KW-0853">WD repeat</keyword>
<keyword evidence="3" id="KW-0805">Transcription regulation</keyword>
<dbReference type="OrthoDB" id="7318948at2759"/>
<dbReference type="STRING" id="595528.A0A0D2VPL7"/>
<accession>A0A0D2VPL7</accession>
<evidence type="ECO:0000256" key="4">
    <source>
        <dbReference type="ARBA" id="ARBA00023163"/>
    </source>
</evidence>
<evidence type="ECO:0000313" key="6">
    <source>
        <dbReference type="EMBL" id="KJE92452.1"/>
    </source>
</evidence>
<dbReference type="InterPro" id="IPR036322">
    <property type="entry name" value="WD40_repeat_dom_sf"/>
</dbReference>
<keyword evidence="7" id="KW-1185">Reference proteome</keyword>
<keyword evidence="2" id="KW-0677">Repeat</keyword>